<proteinExistence type="inferred from homology"/>
<protein>
    <submittedName>
        <fullName evidence="12">Solute carrier family 41 member 1-like isoform X2</fullName>
    </submittedName>
</protein>
<dbReference type="PANTHER" id="PTHR16228">
    <property type="entry name" value="DIVALENT CATION TRANSPORTER SOLUTE CARRIER FAMILY 41"/>
    <property type="match status" value="1"/>
</dbReference>
<dbReference type="InterPro" id="IPR045349">
    <property type="entry name" value="SLC41A1-3"/>
</dbReference>
<keyword evidence="7" id="KW-0406">Ion transport</keyword>
<evidence type="ECO:0000259" key="10">
    <source>
        <dbReference type="Pfam" id="PF01769"/>
    </source>
</evidence>
<dbReference type="SUPFAM" id="SSF161093">
    <property type="entry name" value="MgtE membrane domain-like"/>
    <property type="match status" value="1"/>
</dbReference>
<evidence type="ECO:0000313" key="12">
    <source>
        <dbReference type="EMBL" id="RWS02474.1"/>
    </source>
</evidence>
<comment type="subcellular location">
    <subcellularLocation>
        <location evidence="1">Membrane</location>
        <topology evidence="1">Multi-pass membrane protein</topology>
    </subcellularLocation>
</comment>
<evidence type="ECO:0000313" key="11">
    <source>
        <dbReference type="EMBL" id="RWS02473.1"/>
    </source>
</evidence>
<evidence type="ECO:0000313" key="13">
    <source>
        <dbReference type="Proteomes" id="UP000285301"/>
    </source>
</evidence>
<sequence>MQNDRNDENCENRLQTPIIAFEKNGNQSEEDHTVRIALPPTAGDDTHSSLTVNLDEDNESDRSSRVLNLDSLNGHLPTKKEYVDEDYDSPFRALQQMMLPFLVAGLGNVAAGYTLDHVKDWTVFHNVPQLVILVPALLGLKGNIEMTLASRLSTHANLGDFDHPVKRRQIIIGNMALVQCQACTVGFIAPWVSLALSYVYPDESGDHILTTEEVLLLSASSVITANIANLMLGSIICLVVIYSRKFNINPDHVATPIAASLGDFITMILLSLVADFLWKRVHLPLIPTTSLLILLLLIPLWAAIARRVQFTRPIILTGWIPIICAMLLQNAGGLIMHHALNKFERLAAFQPVIN</sequence>
<comment type="similarity">
    <text evidence="2">Belongs to the SLC41A transporter family.</text>
</comment>
<evidence type="ECO:0000256" key="1">
    <source>
        <dbReference type="ARBA" id="ARBA00004141"/>
    </source>
</evidence>
<evidence type="ECO:0000256" key="6">
    <source>
        <dbReference type="ARBA" id="ARBA00022989"/>
    </source>
</evidence>
<keyword evidence="13" id="KW-1185">Reference proteome</keyword>
<keyword evidence="8 9" id="KW-0472">Membrane</keyword>
<dbReference type="EMBL" id="NCKU01007666">
    <property type="protein sequence ID" value="RWS02473.1"/>
    <property type="molecule type" value="Genomic_DNA"/>
</dbReference>
<accession>A0A443QHI1</accession>
<evidence type="ECO:0000256" key="7">
    <source>
        <dbReference type="ARBA" id="ARBA00023065"/>
    </source>
</evidence>
<reference evidence="12 13" key="1">
    <citation type="journal article" date="2018" name="Gigascience">
        <title>Genomes of trombidid mites reveal novel predicted allergens and laterally-transferred genes associated with secondary metabolism.</title>
        <authorList>
            <person name="Dong X."/>
            <person name="Chaisiri K."/>
            <person name="Xia D."/>
            <person name="Armstrong S.D."/>
            <person name="Fang Y."/>
            <person name="Donnelly M.J."/>
            <person name="Kadowaki T."/>
            <person name="McGarry J.W."/>
            <person name="Darby A.C."/>
            <person name="Makepeace B.L."/>
        </authorList>
    </citation>
    <scope>NUCLEOTIDE SEQUENCE [LARGE SCALE GENOMIC DNA]</scope>
    <source>
        <strain evidence="12">UoL-WK</strain>
    </source>
</reference>
<organism evidence="12 13">
    <name type="scientific">Dinothrombium tinctorium</name>
    <dbReference type="NCBI Taxonomy" id="1965070"/>
    <lineage>
        <taxon>Eukaryota</taxon>
        <taxon>Metazoa</taxon>
        <taxon>Ecdysozoa</taxon>
        <taxon>Arthropoda</taxon>
        <taxon>Chelicerata</taxon>
        <taxon>Arachnida</taxon>
        <taxon>Acari</taxon>
        <taxon>Acariformes</taxon>
        <taxon>Trombidiformes</taxon>
        <taxon>Prostigmata</taxon>
        <taxon>Anystina</taxon>
        <taxon>Parasitengona</taxon>
        <taxon>Trombidioidea</taxon>
        <taxon>Trombidiidae</taxon>
        <taxon>Dinothrombium</taxon>
    </lineage>
</organism>
<keyword evidence="6 9" id="KW-1133">Transmembrane helix</keyword>
<evidence type="ECO:0000256" key="4">
    <source>
        <dbReference type="ARBA" id="ARBA00022692"/>
    </source>
</evidence>
<feature type="transmembrane region" description="Helical" evidence="9">
    <location>
        <begin position="176"/>
        <end position="200"/>
    </location>
</feature>
<evidence type="ECO:0000256" key="8">
    <source>
        <dbReference type="ARBA" id="ARBA00023136"/>
    </source>
</evidence>
<feature type="transmembrane region" description="Helical" evidence="9">
    <location>
        <begin position="253"/>
        <end position="273"/>
    </location>
</feature>
<dbReference type="EMBL" id="NCKU01007665">
    <property type="protein sequence ID" value="RWS02474.1"/>
    <property type="molecule type" value="Genomic_DNA"/>
</dbReference>
<dbReference type="Pfam" id="PF01769">
    <property type="entry name" value="MgtE"/>
    <property type="match status" value="1"/>
</dbReference>
<reference evidence="12" key="2">
    <citation type="submission" date="2018-11" db="EMBL/GenBank/DDBJ databases">
        <title>Trombidioid mite genomics.</title>
        <authorList>
            <person name="Dong X."/>
        </authorList>
    </citation>
    <scope>NUCLEOTIDE SEQUENCE</scope>
    <source>
        <strain evidence="12">UoL-WK</strain>
    </source>
</reference>
<dbReference type="OrthoDB" id="5791097at2759"/>
<feature type="transmembrane region" description="Helical" evidence="9">
    <location>
        <begin position="220"/>
        <end position="241"/>
    </location>
</feature>
<dbReference type="InterPro" id="IPR006667">
    <property type="entry name" value="SLC41_membr_dom"/>
</dbReference>
<evidence type="ECO:0000256" key="9">
    <source>
        <dbReference type="SAM" id="Phobius"/>
    </source>
</evidence>
<keyword evidence="3" id="KW-0813">Transport</keyword>
<dbReference type="PANTHER" id="PTHR16228:SF7">
    <property type="entry name" value="SLC41A_MGTE INTEGRAL MEMBRANE DOMAIN-CONTAINING PROTEIN"/>
    <property type="match status" value="1"/>
</dbReference>
<dbReference type="FunFam" id="1.10.357.20:FF:000001">
    <property type="entry name" value="Solute carrier family 41 member 2"/>
    <property type="match status" value="1"/>
</dbReference>
<comment type="caution">
    <text evidence="12">The sequence shown here is derived from an EMBL/GenBank/DDBJ whole genome shotgun (WGS) entry which is preliminary data.</text>
</comment>
<feature type="non-terminal residue" evidence="12">
    <location>
        <position position="354"/>
    </location>
</feature>
<feature type="domain" description="SLC41A/MgtE integral membrane" evidence="10">
    <location>
        <begin position="134"/>
        <end position="272"/>
    </location>
</feature>
<feature type="transmembrane region" description="Helical" evidence="9">
    <location>
        <begin position="316"/>
        <end position="336"/>
    </location>
</feature>
<dbReference type="GO" id="GO:0005886">
    <property type="term" value="C:plasma membrane"/>
    <property type="evidence" value="ECO:0007669"/>
    <property type="project" value="TreeGrafter"/>
</dbReference>
<evidence type="ECO:0000256" key="5">
    <source>
        <dbReference type="ARBA" id="ARBA00022842"/>
    </source>
</evidence>
<dbReference type="GO" id="GO:0008324">
    <property type="term" value="F:monoatomic cation transmembrane transporter activity"/>
    <property type="evidence" value="ECO:0007669"/>
    <property type="project" value="InterPro"/>
</dbReference>
<feature type="transmembrane region" description="Helical" evidence="9">
    <location>
        <begin position="285"/>
        <end position="304"/>
    </location>
</feature>
<dbReference type="Proteomes" id="UP000285301">
    <property type="component" value="Unassembled WGS sequence"/>
</dbReference>
<dbReference type="Gene3D" id="1.10.357.20">
    <property type="entry name" value="SLC41 divalent cation transporters, integral membrane domain"/>
    <property type="match status" value="1"/>
</dbReference>
<evidence type="ECO:0000256" key="3">
    <source>
        <dbReference type="ARBA" id="ARBA00022448"/>
    </source>
</evidence>
<dbReference type="AlphaFoldDB" id="A0A443QHI1"/>
<keyword evidence="5" id="KW-0460">Magnesium</keyword>
<evidence type="ECO:0000256" key="2">
    <source>
        <dbReference type="ARBA" id="ARBA00009749"/>
    </source>
</evidence>
<gene>
    <name evidence="12" type="ORF">B4U79_06692</name>
    <name evidence="11" type="ORF">B4U79_12407</name>
</gene>
<keyword evidence="4 9" id="KW-0812">Transmembrane</keyword>
<name>A0A443QHI1_9ACAR</name>
<dbReference type="InterPro" id="IPR036739">
    <property type="entry name" value="SLC41_membr_dom_sf"/>
</dbReference>